<dbReference type="Proteomes" id="UP001638806">
    <property type="component" value="Unassembled WGS sequence"/>
</dbReference>
<organism evidence="1 2">
    <name type="scientific">Purpureocillium lilacinum</name>
    <name type="common">Paecilomyces lilacinus</name>
    <dbReference type="NCBI Taxonomy" id="33203"/>
    <lineage>
        <taxon>Eukaryota</taxon>
        <taxon>Fungi</taxon>
        <taxon>Dikarya</taxon>
        <taxon>Ascomycota</taxon>
        <taxon>Pezizomycotina</taxon>
        <taxon>Sordariomycetes</taxon>
        <taxon>Hypocreomycetidae</taxon>
        <taxon>Hypocreales</taxon>
        <taxon>Ophiocordycipitaceae</taxon>
        <taxon>Purpureocillium</taxon>
    </lineage>
</organism>
<comment type="caution">
    <text evidence="1">The sequence shown here is derived from an EMBL/GenBank/DDBJ whole genome shotgun (WGS) entry which is preliminary data.</text>
</comment>
<evidence type="ECO:0000313" key="1">
    <source>
        <dbReference type="EMBL" id="KAL3958352.1"/>
    </source>
</evidence>
<keyword evidence="2" id="KW-1185">Reference proteome</keyword>
<proteinExistence type="predicted"/>
<name>A0ACC4DR56_PURLI</name>
<sequence>MSQSTRLSDQRLRAAIDEAEEKCYTLRCTFHDLNEDLNRALDRLSRLREQNNQLRSQIWDVKRRCVEQGFPRIQNHSHPPMSSTAELSQKLADLREQATIVRRQCDDVTREIAETERKIQATLRENERLAQQLSGLQERFQGRQDRRFWPM</sequence>
<reference evidence="1" key="1">
    <citation type="submission" date="2024-12" db="EMBL/GenBank/DDBJ databases">
        <title>Comparative genomics and development of molecular markers within Purpureocillium lilacinum and among Purpureocillium species.</title>
        <authorList>
            <person name="Yeh Z.-Y."/>
            <person name="Ni N.-T."/>
            <person name="Lo P.-H."/>
            <person name="Mushyakhwo K."/>
            <person name="Lin C.-F."/>
            <person name="Nai Y.-S."/>
        </authorList>
    </citation>
    <scope>NUCLEOTIDE SEQUENCE</scope>
    <source>
        <strain evidence="1">NCHU-NPUST-175</strain>
    </source>
</reference>
<dbReference type="EMBL" id="JBGNUJ010000006">
    <property type="protein sequence ID" value="KAL3958352.1"/>
    <property type="molecule type" value="Genomic_DNA"/>
</dbReference>
<accession>A0ACC4DR56</accession>
<gene>
    <name evidence="1" type="ORF">ACCO45_006514</name>
</gene>
<evidence type="ECO:0000313" key="2">
    <source>
        <dbReference type="Proteomes" id="UP001638806"/>
    </source>
</evidence>
<protein>
    <submittedName>
        <fullName evidence="1">Uncharacterized protein</fullName>
    </submittedName>
</protein>